<feature type="region of interest" description="Disordered" evidence="1">
    <location>
        <begin position="187"/>
        <end position="207"/>
    </location>
</feature>
<dbReference type="OMA" id="HFYTLQK"/>
<dbReference type="eggNOG" id="ENOG502SPJ4">
    <property type="taxonomic scope" value="Eukaryota"/>
</dbReference>
<reference evidence="3" key="1">
    <citation type="submission" date="2005-09" db="EMBL/GenBank/DDBJ databases">
        <title>Annotation of the Aspergillus terreus NIH2624 genome.</title>
        <authorList>
            <person name="Birren B.W."/>
            <person name="Lander E.S."/>
            <person name="Galagan J.E."/>
            <person name="Nusbaum C."/>
            <person name="Devon K."/>
            <person name="Henn M."/>
            <person name="Ma L.-J."/>
            <person name="Jaffe D.B."/>
            <person name="Butler J."/>
            <person name="Alvarez P."/>
            <person name="Gnerre S."/>
            <person name="Grabherr M."/>
            <person name="Kleber M."/>
            <person name="Mauceli E.W."/>
            <person name="Brockman W."/>
            <person name="Rounsley S."/>
            <person name="Young S.K."/>
            <person name="LaButti K."/>
            <person name="Pushparaj V."/>
            <person name="DeCaprio D."/>
            <person name="Crawford M."/>
            <person name="Koehrsen M."/>
            <person name="Engels R."/>
            <person name="Montgomery P."/>
            <person name="Pearson M."/>
            <person name="Howarth C."/>
            <person name="Larson L."/>
            <person name="Luoma S."/>
            <person name="White J."/>
            <person name="Alvarado L."/>
            <person name="Kodira C.D."/>
            <person name="Zeng Q."/>
            <person name="Oleary S."/>
            <person name="Yandava C."/>
            <person name="Denning D.W."/>
            <person name="Nierman W.C."/>
            <person name="Milne T."/>
            <person name="Madden K."/>
        </authorList>
    </citation>
    <scope>NUCLEOTIDE SEQUENCE [LARGE SCALE GENOMIC DNA]</scope>
    <source>
        <strain evidence="3">NIH 2624 / FGSC A1156</strain>
    </source>
</reference>
<dbReference type="HOGENOM" id="CLU_038592_0_0_1"/>
<evidence type="ECO:0000256" key="1">
    <source>
        <dbReference type="SAM" id="MobiDB-lite"/>
    </source>
</evidence>
<gene>
    <name evidence="2" type="ORF">ATEG_02017</name>
</gene>
<dbReference type="AlphaFoldDB" id="Q0CWB7"/>
<sequence>MDSFPSAGQLALALAIVKHKPVHLTIKEYINQIRECIKPSKSPNPDAENHPYAKDQYFDTPLATAPFMRHFYTLQKALQKKSTPSDIARASVQLCKATGDAILKAVGEKGVEVHTPRTKRPLVQPSIVGILHGAETSFRLLLQAAKKLSTPEESVQELGALTYHMIALYESTLSSLEQYCKSHCNEGAKAKPKSKKSKKTKSNQIDETASRVSRLLCTMASSLDHSSTTHHRIFEGFLFLVINRVGKLLSLFTFRDLKQRPDLNSDKLPLPQGVDEASVAAQVEAKQLIWLLERLLAVLDSFKDRRTSLGHDTEKAWLIEKLPDQLQGTLLQAVFGEDRTWEQVLSRPPRPIDQDMECVDVPDNAVPDWFIREAWRLLGWELLATTFPFR</sequence>
<dbReference type="RefSeq" id="XP_001211195.1">
    <property type="nucleotide sequence ID" value="XM_001211195.1"/>
</dbReference>
<dbReference type="Proteomes" id="UP000007963">
    <property type="component" value="Unassembled WGS sequence"/>
</dbReference>
<evidence type="ECO:0000313" key="2">
    <source>
        <dbReference type="EMBL" id="EAU36979.1"/>
    </source>
</evidence>
<name>Q0CWB7_ASPTN</name>
<dbReference type="OrthoDB" id="202825at2759"/>
<dbReference type="EMBL" id="CH476596">
    <property type="protein sequence ID" value="EAU36979.1"/>
    <property type="molecule type" value="Genomic_DNA"/>
</dbReference>
<dbReference type="GeneID" id="4316432"/>
<protein>
    <submittedName>
        <fullName evidence="2">Uncharacterized protein</fullName>
    </submittedName>
</protein>
<organism evidence="2 3">
    <name type="scientific">Aspergillus terreus (strain NIH 2624 / FGSC A1156)</name>
    <dbReference type="NCBI Taxonomy" id="341663"/>
    <lineage>
        <taxon>Eukaryota</taxon>
        <taxon>Fungi</taxon>
        <taxon>Dikarya</taxon>
        <taxon>Ascomycota</taxon>
        <taxon>Pezizomycotina</taxon>
        <taxon>Eurotiomycetes</taxon>
        <taxon>Eurotiomycetidae</taxon>
        <taxon>Eurotiales</taxon>
        <taxon>Aspergillaceae</taxon>
        <taxon>Aspergillus</taxon>
        <taxon>Aspergillus subgen. Circumdati</taxon>
    </lineage>
</organism>
<accession>Q0CWB7</accession>
<evidence type="ECO:0000313" key="3">
    <source>
        <dbReference type="Proteomes" id="UP000007963"/>
    </source>
</evidence>
<feature type="compositionally biased region" description="Basic residues" evidence="1">
    <location>
        <begin position="190"/>
        <end position="201"/>
    </location>
</feature>
<proteinExistence type="predicted"/>
<dbReference type="VEuPathDB" id="FungiDB:ATEG_02017"/>